<reference evidence="2 3" key="1">
    <citation type="journal article" date="2017" name="Nat. Commun.">
        <title>Genome assembly with in vitro proximity ligation data and whole-genome triplication in lettuce.</title>
        <authorList>
            <person name="Reyes-Chin-Wo S."/>
            <person name="Wang Z."/>
            <person name="Yang X."/>
            <person name="Kozik A."/>
            <person name="Arikit S."/>
            <person name="Song C."/>
            <person name="Xia L."/>
            <person name="Froenicke L."/>
            <person name="Lavelle D.O."/>
            <person name="Truco M.J."/>
            <person name="Xia R."/>
            <person name="Zhu S."/>
            <person name="Xu C."/>
            <person name="Xu H."/>
            <person name="Xu X."/>
            <person name="Cox K."/>
            <person name="Korf I."/>
            <person name="Meyers B.C."/>
            <person name="Michelmore R.W."/>
        </authorList>
    </citation>
    <scope>NUCLEOTIDE SEQUENCE [LARGE SCALE GENOMIC DNA]</scope>
    <source>
        <strain evidence="3">cv. Salinas</strain>
        <tissue evidence="2">Seedlings</tissue>
    </source>
</reference>
<organism evidence="2 3">
    <name type="scientific">Lactuca sativa</name>
    <name type="common">Garden lettuce</name>
    <dbReference type="NCBI Taxonomy" id="4236"/>
    <lineage>
        <taxon>Eukaryota</taxon>
        <taxon>Viridiplantae</taxon>
        <taxon>Streptophyta</taxon>
        <taxon>Embryophyta</taxon>
        <taxon>Tracheophyta</taxon>
        <taxon>Spermatophyta</taxon>
        <taxon>Magnoliopsida</taxon>
        <taxon>eudicotyledons</taxon>
        <taxon>Gunneridae</taxon>
        <taxon>Pentapetalae</taxon>
        <taxon>asterids</taxon>
        <taxon>campanulids</taxon>
        <taxon>Asterales</taxon>
        <taxon>Asteraceae</taxon>
        <taxon>Cichorioideae</taxon>
        <taxon>Cichorieae</taxon>
        <taxon>Lactucinae</taxon>
        <taxon>Lactuca</taxon>
    </lineage>
</organism>
<proteinExistence type="predicted"/>
<feature type="region of interest" description="Disordered" evidence="1">
    <location>
        <begin position="74"/>
        <end position="93"/>
    </location>
</feature>
<dbReference type="EMBL" id="NBSK02000007">
    <property type="protein sequence ID" value="KAJ0196545.1"/>
    <property type="molecule type" value="Genomic_DNA"/>
</dbReference>
<evidence type="ECO:0008006" key="4">
    <source>
        <dbReference type="Google" id="ProtNLM"/>
    </source>
</evidence>
<sequence>MFKLYVFLIVSDNSSLPIEASPLDVNIIFFDYHAECSKSNASSCELEQFRNESDSSDNDDEMLIPKVPDKMKPKESGFSECVNNDSNNEKQPKHKRWDFVEKHNHVLVSKENLHLLRVNWNLDVVEQSFIHKLGAYNIGATRAYRLLSSIKGAYNVSGGTITNFKNIKMDLNDAQILSDIMEDRVKYVPNFFFDHKIDKGHVTGLFWADEASRRNYKFF</sequence>
<dbReference type="PANTHER" id="PTHR47718:SF12">
    <property type="entry name" value="PROTEIN FAR1-RELATED SEQUENCE"/>
    <property type="match status" value="1"/>
</dbReference>
<feature type="region of interest" description="Disordered" evidence="1">
    <location>
        <begin position="49"/>
        <end position="69"/>
    </location>
</feature>
<evidence type="ECO:0000256" key="1">
    <source>
        <dbReference type="SAM" id="MobiDB-lite"/>
    </source>
</evidence>
<accession>A0A9R1V1C8</accession>
<dbReference type="PANTHER" id="PTHR47718">
    <property type="entry name" value="OS01G0519700 PROTEIN"/>
    <property type="match status" value="1"/>
</dbReference>
<name>A0A9R1V1C8_LACSA</name>
<comment type="caution">
    <text evidence="2">The sequence shown here is derived from an EMBL/GenBank/DDBJ whole genome shotgun (WGS) entry which is preliminary data.</text>
</comment>
<keyword evidence="3" id="KW-1185">Reference proteome</keyword>
<dbReference type="Proteomes" id="UP000235145">
    <property type="component" value="Unassembled WGS sequence"/>
</dbReference>
<protein>
    <recommendedName>
        <fullName evidence="4">Protein FAR1-RELATED SEQUENCE</fullName>
    </recommendedName>
</protein>
<evidence type="ECO:0000313" key="3">
    <source>
        <dbReference type="Proteomes" id="UP000235145"/>
    </source>
</evidence>
<gene>
    <name evidence="2" type="ORF">LSAT_V11C700369640</name>
</gene>
<evidence type="ECO:0000313" key="2">
    <source>
        <dbReference type="EMBL" id="KAJ0196545.1"/>
    </source>
</evidence>
<dbReference type="AlphaFoldDB" id="A0A9R1V1C8"/>